<protein>
    <submittedName>
        <fullName evidence="1">Uncharacterized protein</fullName>
    </submittedName>
</protein>
<keyword evidence="2" id="KW-1185">Reference proteome</keyword>
<reference evidence="1" key="1">
    <citation type="submission" date="2022-12" db="EMBL/GenBank/DDBJ databases">
        <authorList>
            <person name="Deng Y."/>
            <person name="Zhang Y.-Q."/>
        </authorList>
    </citation>
    <scope>NUCLEOTIDE SEQUENCE</scope>
    <source>
        <strain evidence="1">CPCC 205372</strain>
    </source>
</reference>
<gene>
    <name evidence="1" type="ORF">O6P37_24855</name>
</gene>
<name>A0ABT4PZT7_9MYCO</name>
<sequence>MRKIPAARTWTNSGSRVLLSLRDGCMFVRLLGYRVMPFGFFR</sequence>
<comment type="caution">
    <text evidence="1">The sequence shown here is derived from an EMBL/GenBank/DDBJ whole genome shotgun (WGS) entry which is preliminary data.</text>
</comment>
<dbReference type="Proteomes" id="UP001142153">
    <property type="component" value="Unassembled WGS sequence"/>
</dbReference>
<evidence type="ECO:0000313" key="1">
    <source>
        <dbReference type="EMBL" id="MCZ8382102.1"/>
    </source>
</evidence>
<dbReference type="RefSeq" id="WP_269896585.1">
    <property type="nucleotide sequence ID" value="NZ_JAPZPY010000015.1"/>
</dbReference>
<organism evidence="1 2">
    <name type="scientific">Mycobacterium hippophais</name>
    <dbReference type="NCBI Taxonomy" id="3016340"/>
    <lineage>
        <taxon>Bacteria</taxon>
        <taxon>Bacillati</taxon>
        <taxon>Actinomycetota</taxon>
        <taxon>Actinomycetes</taxon>
        <taxon>Mycobacteriales</taxon>
        <taxon>Mycobacteriaceae</taxon>
        <taxon>Mycobacterium</taxon>
    </lineage>
</organism>
<proteinExistence type="predicted"/>
<dbReference type="EMBL" id="JAPZPY010000015">
    <property type="protein sequence ID" value="MCZ8382102.1"/>
    <property type="molecule type" value="Genomic_DNA"/>
</dbReference>
<accession>A0ABT4PZT7</accession>
<evidence type="ECO:0000313" key="2">
    <source>
        <dbReference type="Proteomes" id="UP001142153"/>
    </source>
</evidence>